<dbReference type="GO" id="GO:0016788">
    <property type="term" value="F:hydrolase activity, acting on ester bonds"/>
    <property type="evidence" value="ECO:0007669"/>
    <property type="project" value="InterPro"/>
</dbReference>
<keyword evidence="4" id="KW-1185">Reference proteome</keyword>
<feature type="domain" description="NUMOD4" evidence="2">
    <location>
        <begin position="82"/>
        <end position="123"/>
    </location>
</feature>
<gene>
    <name evidence="3" type="primary">189</name>
    <name evidence="3" type="ORF">SEA_QUI_189</name>
</gene>
<name>A0A5B8WIT5_9CAUD</name>
<feature type="transmembrane region" description="Helical" evidence="1">
    <location>
        <begin position="20"/>
        <end position="40"/>
    </location>
</feature>
<accession>A0A5B8WIT5</accession>
<organism evidence="3 4">
    <name type="scientific">Arthrobacter phage Qui</name>
    <dbReference type="NCBI Taxonomy" id="2603260"/>
    <lineage>
        <taxon>Viruses</taxon>
        <taxon>Duplodnaviria</taxon>
        <taxon>Heunggongvirae</taxon>
        <taxon>Uroviricota</taxon>
        <taxon>Caudoviricetes</taxon>
        <taxon>Quivirus</taxon>
        <taxon>Quivirus qui</taxon>
    </lineage>
</organism>
<feature type="transmembrane region" description="Helical" evidence="1">
    <location>
        <begin position="52"/>
        <end position="71"/>
    </location>
</feature>
<evidence type="ECO:0000313" key="4">
    <source>
        <dbReference type="Proteomes" id="UP000321915"/>
    </source>
</evidence>
<dbReference type="Gene3D" id="3.90.75.20">
    <property type="match status" value="1"/>
</dbReference>
<proteinExistence type="predicted"/>
<evidence type="ECO:0000313" key="3">
    <source>
        <dbReference type="EMBL" id="QED11677.1"/>
    </source>
</evidence>
<keyword evidence="3" id="KW-0255">Endonuclease</keyword>
<protein>
    <submittedName>
        <fullName evidence="3">HNH endonuclease</fullName>
    </submittedName>
</protein>
<keyword evidence="1" id="KW-0812">Transmembrane</keyword>
<keyword evidence="1" id="KW-0472">Membrane</keyword>
<keyword evidence="3" id="KW-0378">Hydrolase</keyword>
<dbReference type="GO" id="GO:0004519">
    <property type="term" value="F:endonuclease activity"/>
    <property type="evidence" value="ECO:0007669"/>
    <property type="project" value="UniProtKB-KW"/>
</dbReference>
<dbReference type="GeneID" id="77936549"/>
<sequence>MKSSKPKLRLNLSNWLNIMLDYGLYWLVLIYILMFAWSMVSNGEWWGPTTGLITGVIYGAWIFGTLTLRSIDMTGANTMREEEWRDIPGFPGYQISNEWRIINKETRRLKATIQDGALTVKLSKDGHVYHRGVQGLLYSAFPELKEK</sequence>
<dbReference type="Pfam" id="PF07463">
    <property type="entry name" value="NUMOD4"/>
    <property type="match status" value="1"/>
</dbReference>
<dbReference type="RefSeq" id="YP_010660555.1">
    <property type="nucleotide sequence ID" value="NC_070877.1"/>
</dbReference>
<dbReference type="Proteomes" id="UP000321915">
    <property type="component" value="Segment"/>
</dbReference>
<reference evidence="3 4" key="1">
    <citation type="submission" date="2019-07" db="EMBL/GenBank/DDBJ databases">
        <authorList>
            <person name="Abdullah A."/>
            <person name="Lima G.C."/>
            <person name="Cuneo C.K."/>
            <person name="Ennest D.C."/>
            <person name="Fritz K.J."/>
            <person name="Johnson B.T."/>
            <person name="Larson S.M."/>
            <person name="Lemunyete M.N."/>
            <person name="Murray M.B."/>
            <person name="Osmond D.E."/>
            <person name="Patras K.A."/>
            <person name="Ransibrahmanakul S."/>
            <person name="Simpson K.A."/>
            <person name="Thull B.S."/>
            <person name="Wetzel S."/>
            <person name="Bonilla J.A."/>
            <person name="Klyczek K."/>
            <person name="Garlena R.A."/>
            <person name="Russell D.A."/>
            <person name="Pope W.H."/>
            <person name="Jacobs-Sera D."/>
            <person name="Hatfull G.F."/>
        </authorList>
    </citation>
    <scope>NUCLEOTIDE SEQUENCE [LARGE SCALE GENOMIC DNA]</scope>
</reference>
<evidence type="ECO:0000256" key="1">
    <source>
        <dbReference type="SAM" id="Phobius"/>
    </source>
</evidence>
<dbReference type="InterPro" id="IPR010902">
    <property type="entry name" value="NUMOD4"/>
</dbReference>
<keyword evidence="3" id="KW-0540">Nuclease</keyword>
<evidence type="ECO:0000259" key="2">
    <source>
        <dbReference type="Pfam" id="PF07463"/>
    </source>
</evidence>
<dbReference type="KEGG" id="vg:77936549"/>
<keyword evidence="1" id="KW-1133">Transmembrane helix</keyword>
<dbReference type="EMBL" id="MN183282">
    <property type="protein sequence ID" value="QED11677.1"/>
    <property type="molecule type" value="Genomic_DNA"/>
</dbReference>